<dbReference type="Pfam" id="PF01557">
    <property type="entry name" value="FAA_hydrolase"/>
    <property type="match status" value="1"/>
</dbReference>
<proteinExistence type="inferred from homology"/>
<evidence type="ECO:0000259" key="3">
    <source>
        <dbReference type="Pfam" id="PF01557"/>
    </source>
</evidence>
<keyword evidence="5" id="KW-1185">Reference proteome</keyword>
<comment type="similarity">
    <text evidence="1">Belongs to the hydratase/decarboxylase family.</text>
</comment>
<dbReference type="PANTHER" id="PTHR11820:SF90">
    <property type="entry name" value="FLUTATHIONE S-TRANSFERASE"/>
    <property type="match status" value="1"/>
</dbReference>
<name>A0ABR7Z243_9PSED</name>
<dbReference type="EMBL" id="JAAOCA010000014">
    <property type="protein sequence ID" value="MBD1599554.1"/>
    <property type="molecule type" value="Genomic_DNA"/>
</dbReference>
<dbReference type="InterPro" id="IPR036663">
    <property type="entry name" value="Fumarylacetoacetase_C_sf"/>
</dbReference>
<dbReference type="Gene3D" id="3.90.850.10">
    <property type="entry name" value="Fumarylacetoacetase-like, C-terminal domain"/>
    <property type="match status" value="1"/>
</dbReference>
<dbReference type="RefSeq" id="WP_190421069.1">
    <property type="nucleotide sequence ID" value="NZ_JAAOCA010000014.1"/>
</dbReference>
<dbReference type="PANTHER" id="PTHR11820">
    <property type="entry name" value="ACYLPYRUVASE"/>
    <property type="match status" value="1"/>
</dbReference>
<keyword evidence="4" id="KW-0378">Hydrolase</keyword>
<reference evidence="4 5" key="1">
    <citation type="journal article" date="2020" name="Insects">
        <title>Bacteria Belonging to Pseudomonas typographi sp. nov. from the Bark Beetle Ips typographus Have Genomic Potential to Aid in the Host Ecology.</title>
        <authorList>
            <person name="Peral-Aranega E."/>
            <person name="Saati-Santamaria Z."/>
            <person name="Kolarik M."/>
            <person name="Rivas R."/>
            <person name="Garcia-Fraile P."/>
        </authorList>
    </citation>
    <scope>NUCLEOTIDE SEQUENCE [LARGE SCALE GENOMIC DNA]</scope>
    <source>
        <strain evidence="4 5">CA3A</strain>
    </source>
</reference>
<dbReference type="SUPFAM" id="SSF56529">
    <property type="entry name" value="FAH"/>
    <property type="match status" value="1"/>
</dbReference>
<dbReference type="Proteomes" id="UP000805841">
    <property type="component" value="Unassembled WGS sequence"/>
</dbReference>
<sequence length="230" mass="24160">MLATPPAPHTVTLPVSGSPARFPVNRVLCLGRNYHWGAPSEPQGEAPPPLYFMKPASAVIDASGQIPFPPATAEFCHEIELVVAIAEGGFRIPASQALAHVWGYAAGLDMTRRDLQTRAKAEGQSWEAAKAFDGAAPIAPLVPVAECGHPAQGAIWLRVNGEERQRGDLAQLITPVAEAIALLSQYLRLQPGDLIMTGTPPGVAPLQPGDLIEAGIDGVGALEVRVGPRP</sequence>
<protein>
    <submittedName>
        <fullName evidence="4">Fumarylacetoacetate hydrolase family protein</fullName>
    </submittedName>
</protein>
<dbReference type="InterPro" id="IPR011234">
    <property type="entry name" value="Fumarylacetoacetase-like_C"/>
</dbReference>
<dbReference type="GO" id="GO:0016787">
    <property type="term" value="F:hydrolase activity"/>
    <property type="evidence" value="ECO:0007669"/>
    <property type="project" value="UniProtKB-KW"/>
</dbReference>
<evidence type="ECO:0000256" key="1">
    <source>
        <dbReference type="ARBA" id="ARBA00010715"/>
    </source>
</evidence>
<feature type="domain" description="Fumarylacetoacetase-like C-terminal" evidence="3">
    <location>
        <begin position="27"/>
        <end position="226"/>
    </location>
</feature>
<gene>
    <name evidence="4" type="ORF">HAQ05_12675</name>
</gene>
<organism evidence="4 5">
    <name type="scientific">Pseudomonas typographi</name>
    <dbReference type="NCBI Taxonomy" id="2715964"/>
    <lineage>
        <taxon>Bacteria</taxon>
        <taxon>Pseudomonadati</taxon>
        <taxon>Pseudomonadota</taxon>
        <taxon>Gammaproteobacteria</taxon>
        <taxon>Pseudomonadales</taxon>
        <taxon>Pseudomonadaceae</taxon>
        <taxon>Pseudomonas</taxon>
    </lineage>
</organism>
<evidence type="ECO:0000313" key="5">
    <source>
        <dbReference type="Proteomes" id="UP000805841"/>
    </source>
</evidence>
<keyword evidence="2" id="KW-0479">Metal-binding</keyword>
<accession>A0ABR7Z243</accession>
<evidence type="ECO:0000313" key="4">
    <source>
        <dbReference type="EMBL" id="MBD1599554.1"/>
    </source>
</evidence>
<comment type="caution">
    <text evidence="4">The sequence shown here is derived from an EMBL/GenBank/DDBJ whole genome shotgun (WGS) entry which is preliminary data.</text>
</comment>
<evidence type="ECO:0000256" key="2">
    <source>
        <dbReference type="ARBA" id="ARBA00022723"/>
    </source>
</evidence>